<gene>
    <name evidence="2" type="ORF">ACFFF6_13235</name>
</gene>
<dbReference type="EMBL" id="JBHLSV010000016">
    <property type="protein sequence ID" value="MFC0674925.1"/>
    <property type="molecule type" value="Genomic_DNA"/>
</dbReference>
<accession>A0ABV6RD42</accession>
<reference evidence="2 3" key="1">
    <citation type="submission" date="2024-09" db="EMBL/GenBank/DDBJ databases">
        <authorList>
            <person name="Sun Q."/>
            <person name="Mori K."/>
        </authorList>
    </citation>
    <scope>NUCLEOTIDE SEQUENCE [LARGE SCALE GENOMIC DNA]</scope>
    <source>
        <strain evidence="2 3">CICC 10874</strain>
    </source>
</reference>
<comment type="caution">
    <text evidence="2">The sequence shown here is derived from an EMBL/GenBank/DDBJ whole genome shotgun (WGS) entry which is preliminary data.</text>
</comment>
<feature type="region of interest" description="Disordered" evidence="1">
    <location>
        <begin position="1"/>
        <end position="37"/>
    </location>
</feature>
<name>A0ABV6RD42_9MICO</name>
<proteinExistence type="predicted"/>
<keyword evidence="3" id="KW-1185">Reference proteome</keyword>
<sequence>MSDMTPQDPDPGRPSHAVGSAPSPRPEAEALAQAQATESYHRLIRAVREEWAAQEQSGDDAFQMSSRALRTIKEAVRADARHGRRVEMPPTPDGPYVLTELALRTLLRESVDAVPGARALRSEVTYTPSAHGPIQRGIPRRIRCRISARHDGGSLIALADRVRAAVQETCALELDLQDLPVDIRIEDLHDR</sequence>
<protein>
    <recommendedName>
        <fullName evidence="4">Asp23/Gls24 family envelope stress response protein</fullName>
    </recommendedName>
</protein>
<evidence type="ECO:0000313" key="3">
    <source>
        <dbReference type="Proteomes" id="UP001589793"/>
    </source>
</evidence>
<dbReference type="RefSeq" id="WP_376981468.1">
    <property type="nucleotide sequence ID" value="NZ_JBHLSV010000016.1"/>
</dbReference>
<evidence type="ECO:0008006" key="4">
    <source>
        <dbReference type="Google" id="ProtNLM"/>
    </source>
</evidence>
<dbReference type="Proteomes" id="UP001589793">
    <property type="component" value="Unassembled WGS sequence"/>
</dbReference>
<organism evidence="2 3">
    <name type="scientific">Brachybacterium hainanense</name>
    <dbReference type="NCBI Taxonomy" id="1541174"/>
    <lineage>
        <taxon>Bacteria</taxon>
        <taxon>Bacillati</taxon>
        <taxon>Actinomycetota</taxon>
        <taxon>Actinomycetes</taxon>
        <taxon>Micrococcales</taxon>
        <taxon>Dermabacteraceae</taxon>
        <taxon>Brachybacterium</taxon>
    </lineage>
</organism>
<evidence type="ECO:0000256" key="1">
    <source>
        <dbReference type="SAM" id="MobiDB-lite"/>
    </source>
</evidence>
<evidence type="ECO:0000313" key="2">
    <source>
        <dbReference type="EMBL" id="MFC0674925.1"/>
    </source>
</evidence>